<evidence type="ECO:0000259" key="2">
    <source>
        <dbReference type="Pfam" id="PF13098"/>
    </source>
</evidence>
<comment type="caution">
    <text evidence="3">The sequence shown here is derived from an EMBL/GenBank/DDBJ whole genome shotgun (WGS) entry which is preliminary data.</text>
</comment>
<gene>
    <name evidence="3" type="ORF">AACH00_09875</name>
</gene>
<dbReference type="InterPro" id="IPR036249">
    <property type="entry name" value="Thioredoxin-like_sf"/>
</dbReference>
<dbReference type="PANTHER" id="PTHR35272:SF4">
    <property type="entry name" value="THIOL:DISULFIDE INTERCHANGE PROTEIN DSBG"/>
    <property type="match status" value="1"/>
</dbReference>
<organism evidence="3 4">
    <name type="scientific">Ideonella margarita</name>
    <dbReference type="NCBI Taxonomy" id="2984191"/>
    <lineage>
        <taxon>Bacteria</taxon>
        <taxon>Pseudomonadati</taxon>
        <taxon>Pseudomonadota</taxon>
        <taxon>Betaproteobacteria</taxon>
        <taxon>Burkholderiales</taxon>
        <taxon>Sphaerotilaceae</taxon>
        <taxon>Ideonella</taxon>
    </lineage>
</organism>
<name>A0ABU9C5X9_9BURK</name>
<dbReference type="PROSITE" id="PS51257">
    <property type="entry name" value="PROKAR_LIPOPROTEIN"/>
    <property type="match status" value="1"/>
</dbReference>
<feature type="signal peptide" evidence="1">
    <location>
        <begin position="1"/>
        <end position="29"/>
    </location>
</feature>
<dbReference type="Pfam" id="PF13098">
    <property type="entry name" value="Thioredoxin_2"/>
    <property type="match status" value="1"/>
</dbReference>
<proteinExistence type="predicted"/>
<dbReference type="Proteomes" id="UP001379945">
    <property type="component" value="Unassembled WGS sequence"/>
</dbReference>
<evidence type="ECO:0000313" key="4">
    <source>
        <dbReference type="Proteomes" id="UP001379945"/>
    </source>
</evidence>
<dbReference type="SUPFAM" id="SSF52833">
    <property type="entry name" value="Thioredoxin-like"/>
    <property type="match status" value="1"/>
</dbReference>
<reference evidence="3 4" key="1">
    <citation type="submission" date="2024-04" db="EMBL/GenBank/DDBJ databases">
        <title>Novel species of the genus Ideonella isolated from streams.</title>
        <authorList>
            <person name="Lu H."/>
        </authorList>
    </citation>
    <scope>NUCLEOTIDE SEQUENCE [LARGE SCALE GENOMIC DNA]</scope>
    <source>
        <strain evidence="3 4">LYT19W</strain>
    </source>
</reference>
<evidence type="ECO:0000313" key="3">
    <source>
        <dbReference type="EMBL" id="MEK8046655.1"/>
    </source>
</evidence>
<dbReference type="InterPro" id="IPR012336">
    <property type="entry name" value="Thioredoxin-like_fold"/>
</dbReference>
<keyword evidence="4" id="KW-1185">Reference proteome</keyword>
<feature type="chain" id="PRO_5045334134" evidence="1">
    <location>
        <begin position="30"/>
        <end position="193"/>
    </location>
</feature>
<feature type="domain" description="Thioredoxin-like fold" evidence="2">
    <location>
        <begin position="61"/>
        <end position="189"/>
    </location>
</feature>
<dbReference type="PANTHER" id="PTHR35272">
    <property type="entry name" value="THIOL:DISULFIDE INTERCHANGE PROTEIN DSBC-RELATED"/>
    <property type="match status" value="1"/>
</dbReference>
<dbReference type="InterPro" id="IPR051470">
    <property type="entry name" value="Thiol:disulfide_interchange"/>
</dbReference>
<sequence>MKRRDFALRTLPALTAFGLVACGQPSAEAAGNGNGGLTSKAVYDLAATGNGFTTGPVMAANTMYVFFDTTCPHCAHLWASAKPLQGKLKIVWMPVAYLRPQSLTQGAAILSAANPAAAMEENESLLLARKGGISVPGDLPEAALAKVKANTEILRKLQAESVPLIVFRNGKSGVFGKTEGALETGQLAEMTGV</sequence>
<dbReference type="Gene3D" id="3.40.30.10">
    <property type="entry name" value="Glutaredoxin"/>
    <property type="match status" value="1"/>
</dbReference>
<dbReference type="EMBL" id="JBBUTI010000006">
    <property type="protein sequence ID" value="MEK8046655.1"/>
    <property type="molecule type" value="Genomic_DNA"/>
</dbReference>
<keyword evidence="1" id="KW-0732">Signal</keyword>
<accession>A0ABU9C5X9</accession>
<dbReference type="RefSeq" id="WP_341398951.1">
    <property type="nucleotide sequence ID" value="NZ_JBBUTI010000006.1"/>
</dbReference>
<evidence type="ECO:0000256" key="1">
    <source>
        <dbReference type="SAM" id="SignalP"/>
    </source>
</evidence>
<protein>
    <submittedName>
        <fullName evidence="3">Thioredoxin fold domain-containing protein</fullName>
    </submittedName>
</protein>